<keyword evidence="1" id="KW-0472">Membrane</keyword>
<evidence type="ECO:0000256" key="1">
    <source>
        <dbReference type="SAM" id="Phobius"/>
    </source>
</evidence>
<dbReference type="InterPro" id="IPR010540">
    <property type="entry name" value="CmpB_TMEM229"/>
</dbReference>
<sequence length="264" mass="30799">MIQILLFFCYSFLGWCCECVYCSIPAKKFINRGFLEGPYCPIYGVGALLVISLLLPYKQHPVTLFIAGTILVTTLEYITSWLMEIMFHTRWWDYSNYRFNINGRVCLLNAILFGIMALVVCYGIHPVILDLLQKLTHTQQWIIGSLLSIGFLADLVTTTFALLRKNADFRAVETSIHTLRTLFKQANIFPQEEPLSQTIQRILDSTDADEILLAHIQELRNKIQLFRSHQKHTVKRLKKAFPHHRENRKEIFERISQVLDEHRK</sequence>
<dbReference type="EMBL" id="AP019695">
    <property type="protein sequence ID" value="BBK23838.1"/>
    <property type="molecule type" value="Genomic_DNA"/>
</dbReference>
<feature type="transmembrane region" description="Helical" evidence="1">
    <location>
        <begin position="38"/>
        <end position="57"/>
    </location>
</feature>
<feature type="transmembrane region" description="Helical" evidence="1">
    <location>
        <begin position="141"/>
        <end position="163"/>
    </location>
</feature>
<dbReference type="KEGG" id="aarg:Aargi30884_27410"/>
<reference evidence="3" key="1">
    <citation type="submission" date="2019-05" db="EMBL/GenBank/DDBJ databases">
        <title>Complete genome sequencing of Absiella argi strain JCM 30884.</title>
        <authorList>
            <person name="Sakamoto M."/>
            <person name="Murakami T."/>
            <person name="Mori H."/>
        </authorList>
    </citation>
    <scope>NUCLEOTIDE SEQUENCE [LARGE SCALE GENOMIC DNA]</scope>
    <source>
        <strain evidence="3">JCM 30884</strain>
    </source>
</reference>
<dbReference type="AlphaFoldDB" id="A0A6N4TLZ7"/>
<evidence type="ECO:0000313" key="3">
    <source>
        <dbReference type="Proteomes" id="UP000464754"/>
    </source>
</evidence>
<keyword evidence="3" id="KW-1185">Reference proteome</keyword>
<protein>
    <submittedName>
        <fullName evidence="2">Membrane protein</fullName>
    </submittedName>
</protein>
<dbReference type="Pfam" id="PF06541">
    <property type="entry name" value="ABC_trans_CmpB"/>
    <property type="match status" value="1"/>
</dbReference>
<evidence type="ECO:0000313" key="2">
    <source>
        <dbReference type="EMBL" id="BBK23838.1"/>
    </source>
</evidence>
<proteinExistence type="predicted"/>
<dbReference type="Proteomes" id="UP000464754">
    <property type="component" value="Chromosome"/>
</dbReference>
<keyword evidence="1" id="KW-1133">Transmembrane helix</keyword>
<dbReference type="RefSeq" id="WP_163052484.1">
    <property type="nucleotide sequence ID" value="NZ_AP019695.1"/>
</dbReference>
<keyword evidence="1" id="KW-0812">Transmembrane</keyword>
<name>A0A6N4TLZ7_9FIRM</name>
<feature type="transmembrane region" description="Helical" evidence="1">
    <location>
        <begin position="64"/>
        <end position="87"/>
    </location>
</feature>
<accession>A0A6N4TLZ7</accession>
<organism evidence="2 3">
    <name type="scientific">Amedibacterium intestinale</name>
    <dbReference type="NCBI Taxonomy" id="2583452"/>
    <lineage>
        <taxon>Bacteria</taxon>
        <taxon>Bacillati</taxon>
        <taxon>Bacillota</taxon>
        <taxon>Erysipelotrichia</taxon>
        <taxon>Erysipelotrichales</taxon>
        <taxon>Erysipelotrichaceae</taxon>
        <taxon>Amedibacterium</taxon>
    </lineage>
</organism>
<feature type="transmembrane region" description="Helical" evidence="1">
    <location>
        <begin position="107"/>
        <end position="129"/>
    </location>
</feature>
<gene>
    <name evidence="2" type="ORF">Aargi30884_27410</name>
</gene>